<keyword evidence="11 14" id="KW-0012">Acyltransferase</keyword>
<keyword evidence="8 14" id="KW-0067">ATP-binding</keyword>
<feature type="domain" description="Catalase core" evidence="16">
    <location>
        <begin position="1"/>
        <end position="301"/>
    </location>
</feature>
<evidence type="ECO:0000256" key="7">
    <source>
        <dbReference type="ARBA" id="ARBA00022801"/>
    </source>
</evidence>
<dbReference type="GO" id="GO:1904812">
    <property type="term" value="P:rRNA acetylation involved in maturation of SSU-rRNA"/>
    <property type="evidence" value="ECO:0007669"/>
    <property type="project" value="InterPro"/>
</dbReference>
<dbReference type="SUPFAM" id="SSF55729">
    <property type="entry name" value="Acyl-CoA N-acyltransferases (Nat)"/>
    <property type="match status" value="1"/>
</dbReference>
<dbReference type="InterPro" id="IPR013562">
    <property type="entry name" value="TmcA/NAT10_N"/>
</dbReference>
<organism evidence="17 18">
    <name type="scientific">Trichinella britovi</name>
    <name type="common">Parasitic roundworm</name>
    <dbReference type="NCBI Taxonomy" id="45882"/>
    <lineage>
        <taxon>Eukaryota</taxon>
        <taxon>Metazoa</taxon>
        <taxon>Ecdysozoa</taxon>
        <taxon>Nematoda</taxon>
        <taxon>Enoplea</taxon>
        <taxon>Dorylaimia</taxon>
        <taxon>Trichinellida</taxon>
        <taxon>Trichinellidae</taxon>
        <taxon>Trichinella</taxon>
    </lineage>
</organism>
<keyword evidence="9 14" id="KW-0539">Nucleus</keyword>
<evidence type="ECO:0000256" key="15">
    <source>
        <dbReference type="SAM" id="MobiDB-lite"/>
    </source>
</evidence>
<dbReference type="Pfam" id="PF00199">
    <property type="entry name" value="Catalase"/>
    <property type="match status" value="1"/>
</dbReference>
<dbReference type="InterPro" id="IPR008928">
    <property type="entry name" value="6-hairpin_glycosidase_sf"/>
</dbReference>
<evidence type="ECO:0000256" key="9">
    <source>
        <dbReference type="ARBA" id="ARBA00023242"/>
    </source>
</evidence>
<dbReference type="GO" id="GO:0005730">
    <property type="term" value="C:nucleolus"/>
    <property type="evidence" value="ECO:0007669"/>
    <property type="project" value="UniProtKB-SubCell"/>
</dbReference>
<dbReference type="GO" id="GO:0030686">
    <property type="term" value="C:90S preribosome"/>
    <property type="evidence" value="ECO:0007669"/>
    <property type="project" value="TreeGrafter"/>
</dbReference>
<keyword evidence="5 14" id="KW-0819">tRNA processing</keyword>
<dbReference type="SUPFAM" id="SSF56634">
    <property type="entry name" value="Heme-dependent catalase-like"/>
    <property type="match status" value="1"/>
</dbReference>
<evidence type="ECO:0000256" key="13">
    <source>
        <dbReference type="ARBA" id="ARBA00068357"/>
    </source>
</evidence>
<feature type="region of interest" description="Disordered" evidence="15">
    <location>
        <begin position="2042"/>
        <end position="2064"/>
    </location>
</feature>
<dbReference type="GO" id="GO:0051392">
    <property type="term" value="F:tRNA cytidine N4-acetyltransferase activity"/>
    <property type="evidence" value="ECO:0007669"/>
    <property type="project" value="RHEA"/>
</dbReference>
<dbReference type="Pfam" id="PF05127">
    <property type="entry name" value="NAT10_TcmA_helicase"/>
    <property type="match status" value="1"/>
</dbReference>
<evidence type="ECO:0000256" key="10">
    <source>
        <dbReference type="ARBA" id="ARBA00023295"/>
    </source>
</evidence>
<dbReference type="InterPro" id="IPR027417">
    <property type="entry name" value="P-loop_NTPase"/>
</dbReference>
<feature type="binding site" evidence="14">
    <location>
        <begin position="1684"/>
        <end position="1690"/>
    </location>
    <ligand>
        <name>acetyl-CoA</name>
        <dbReference type="ChEBI" id="CHEBI:57288"/>
    </ligand>
</feature>
<comment type="caution">
    <text evidence="17">The sequence shown here is derived from an EMBL/GenBank/DDBJ whole genome shotgun (WGS) entry which is preliminary data.</text>
</comment>
<keyword evidence="4 14" id="KW-0808">Transferase</keyword>
<evidence type="ECO:0000313" key="18">
    <source>
        <dbReference type="Proteomes" id="UP000054653"/>
    </source>
</evidence>
<dbReference type="GO" id="GO:0005991">
    <property type="term" value="P:trehalose metabolic process"/>
    <property type="evidence" value="ECO:0007669"/>
    <property type="project" value="InterPro"/>
</dbReference>
<dbReference type="GO" id="GO:0051391">
    <property type="term" value="P:tRNA acetylation"/>
    <property type="evidence" value="ECO:0007669"/>
    <property type="project" value="UniProtKB-UniRule"/>
</dbReference>
<evidence type="ECO:0000256" key="3">
    <source>
        <dbReference type="ARBA" id="ARBA00022552"/>
    </source>
</evidence>
<evidence type="ECO:0000256" key="11">
    <source>
        <dbReference type="ARBA" id="ARBA00023315"/>
    </source>
</evidence>
<dbReference type="Pfam" id="PF13725">
    <property type="entry name" value="tRNA_bind_2"/>
    <property type="match status" value="1"/>
</dbReference>
<dbReference type="Gene3D" id="1.50.10.10">
    <property type="match status" value="1"/>
</dbReference>
<dbReference type="InterPro" id="IPR020835">
    <property type="entry name" value="Catalase_sf"/>
</dbReference>
<comment type="catalytic activity">
    <reaction evidence="12 14">
        <text>a cytidine in 18S rRNA + acetyl-CoA + ATP + H2O = an N(4)-acetylcytidine in 18S rRNA + ADP + phosphate + CoA + H(+)</text>
        <dbReference type="Rhea" id="RHEA:51424"/>
        <dbReference type="Rhea" id="RHEA-COMP:13575"/>
        <dbReference type="Rhea" id="RHEA-COMP:13576"/>
        <dbReference type="ChEBI" id="CHEBI:15377"/>
        <dbReference type="ChEBI" id="CHEBI:15378"/>
        <dbReference type="ChEBI" id="CHEBI:30616"/>
        <dbReference type="ChEBI" id="CHEBI:43474"/>
        <dbReference type="ChEBI" id="CHEBI:57287"/>
        <dbReference type="ChEBI" id="CHEBI:57288"/>
        <dbReference type="ChEBI" id="CHEBI:74900"/>
        <dbReference type="ChEBI" id="CHEBI:82748"/>
        <dbReference type="ChEBI" id="CHEBI:456216"/>
    </reaction>
</comment>
<sequence length="2064" mass="234894">MSADNARTVLHFEGWFRSTTDVSYYTDASFLSQCDRRVPVLVELLCDNEPRMHCVPARPIWLKIKFSLENQPWILTMANWPVLVSSNSNDRSTKHFVQDAELCCQYLLSHNEAMHAFMFSVSSRAIPHSLYSMNAYSTQSFRMTNEKENRTTFCRFHFTAVQNENPLKSQLITNDVSCQTVDDLSQQAVDEIAKGNFLTWRVDIQIFTAAEVAYLPFDAFDSTKVWPHKLSPLVPVGKVVLNKVVHHSTEFTGSNSTIGCMPVCKAASTTDELELTNTDDNGRILTDDACSKKFLTADEYQTMDPFWQPGILWRTIFDENERDQVATRIAQYIRPISSPTMTSVLDLFAQVDEELPVEVEIEALKNTRHQQRRHKRVPDDNIHECDVELCVDEASLHSNSKIFPAGGLNIEFRFRYRICDWNIYYACTRVENGGAASFVLTCLRAVVRRACVTFCRCNNLLNWGAQNHCISFSSTCIFYCCPSFVVYIDSTATATTATTATTTTTTTTAAAAAAAIPLLQWHWNDIFCHGPLLDVIQKSRLFQDSKYFVDMALLYDPDVVLQAFDTVENKTDPKALDMFIKKYFSPPGSELKECQPVDWVPRPKSFLKIADEHFRLWAYFVHGKWKKLCREVTDQVKTEPNRFTFISVPHPFIIPGGRFREFYYWDTYWILKGLLASEMYETARNMILNFATIIDQFGFVPNGGRIYYKNRSQPPLLTMSVWDYYQATKDKAVLVNMLPRLEKELQFWYKNRGFVYKDENGKTLQLHQYRVDTDLPRAESYTEDLASASLEFTEAGKKRIWSDIVSACESGIDFGTRWFRRDGDLNKTVRSIRTRRIVPVDLQAILCGSEAVLSRLYNVLGDQTMAEVHQKKYQRMKEDLHDAFWDPIDKMWYDIDLDERDGRGAKSPTFYPSNLAPLYFDCVLNDKKKVGQQIAKYLEENGISSMPYGIPSSMHASDEQWDRPNGWAPHNHMVIEGLRKSGDIFAQQIAFKVAQNWIDGVWFVFFQYAGKMFEKYRVEGHYGIGGGGEYTVQEGFGWTNGVILDLLMTYGEELKREGPYPNYAIKIDSRIRVLIENGIHLGHRSLLIVIGEKAREQVAILHHLLSKATVRARPSVLWCYKKELGFSSHRKKRMKLIMKKLRAGKASINEENQFELFISSTEIRYCYYSETHKILGNTYGMCVLQDFEAMTPNLLARTIETVEGGGLVVILLHSLHSIRQLHAMTMDVHSRYRTEAHQDVVARFNERFLLSLASCKTCLLLDDELNVLPLSSAVSAIDPASAEAKQKVASNATELKQLIESMSDAPTVGKLLKQCKTLDQAKVILKLFDVISENNLKHTVSLTAARGRGKSAALGLAAAGAIGFGYSNIFVTSPGPENLKTFFQFVCKGFDALQFEEHIDYEVVQSVNPEFNKAVVRINVTRGQRQTIQYIHPTDAIKLGQAELVIIDEAAAIPLLHVKQLLGPYLVFISSTVNGYEGTGRSLSLKLLQELREQSSKLTAVSKSSSNISAENFKFQTVGGRTLSELTLSESIRYKPGDDVELWLNQLLCLDVTTIPKVSGGGCPPPEHSSELFLQRMMSIYVAAHYKNSPNDLQMMSDAPAHHLFVLLGPFVQNSNNIPEILCVVQVCLEGDLSKASVHSSLTSGKRPSGDLIPWTLVQQFQDEDFPSLCGARIVRIATHPDYQRMGYGLRAVQLLQRYYEGKFPALDDPTTSAIDIVPIEFNMSSHNNEKKRGLLDEHVSQRKKLPPLLSRLYERSAERLDWIGVSYGLTETLQRFWARSQFFPVYIRQIANELTGEYSCIMLKTLNTDQPWLIAYWTDFRRRFISLLSNPFSHFPAPLALGILAKPNLQMLNAQAAAETTPLDRKELAVYFTNHDLKRIEMYSRNLIDHHLIVDLVPSIGKLYFLGKLNINLNAVEVAILLAFGLQLKNVADLGKELKLQSAQVLALFNRIIIKSIQCMNEICETAVECEFGIEKQPNLQIASLQRSLDEELNEYAEEEKEKADRQHSIQLSESELKMYRIEAIEQSMLEDVEQRTVTTGKRKLFKKKKSSKKRPRKQNVQV</sequence>
<feature type="binding site" evidence="14">
    <location>
        <position position="1780"/>
    </location>
    <ligand>
        <name>acetyl-CoA</name>
        <dbReference type="ChEBI" id="CHEBI:57288"/>
    </ligand>
</feature>
<keyword evidence="7" id="KW-0378">Hydrolase</keyword>
<evidence type="ECO:0000256" key="2">
    <source>
        <dbReference type="ARBA" id="ARBA00005615"/>
    </source>
</evidence>
<keyword evidence="18" id="KW-1185">Reference proteome</keyword>
<dbReference type="InterPro" id="IPR016181">
    <property type="entry name" value="Acyl_CoA_acyltransferase"/>
</dbReference>
<evidence type="ECO:0000256" key="4">
    <source>
        <dbReference type="ARBA" id="ARBA00022679"/>
    </source>
</evidence>
<dbReference type="InterPro" id="IPR018028">
    <property type="entry name" value="Catalase"/>
</dbReference>
<name>A0A0V1CZB4_TRIBR</name>
<evidence type="ECO:0000256" key="8">
    <source>
        <dbReference type="ARBA" id="ARBA00022840"/>
    </source>
</evidence>
<dbReference type="GO" id="GO:0004555">
    <property type="term" value="F:alpha,alpha-trehalase activity"/>
    <property type="evidence" value="ECO:0007669"/>
    <property type="project" value="InterPro"/>
</dbReference>
<dbReference type="InterPro" id="IPR001661">
    <property type="entry name" value="Glyco_hydro_37"/>
</dbReference>
<dbReference type="SMART" id="SM01060">
    <property type="entry name" value="Catalase"/>
    <property type="match status" value="1"/>
</dbReference>
<comment type="similarity">
    <text evidence="2">Belongs to the glycosyl hydrolase 37 family.</text>
</comment>
<dbReference type="Gene3D" id="3.40.630.30">
    <property type="match status" value="1"/>
</dbReference>
<keyword evidence="3 14" id="KW-0698">rRNA processing</keyword>
<dbReference type="Proteomes" id="UP000054653">
    <property type="component" value="Unassembled WGS sequence"/>
</dbReference>
<dbReference type="InterPro" id="IPR018232">
    <property type="entry name" value="Glyco_hydro_37_CS"/>
</dbReference>
<keyword evidence="10" id="KW-0326">Glycosidase</keyword>
<protein>
    <recommendedName>
        <fullName evidence="13 14">RNA cytidine acetyltransferase</fullName>
        <ecNumber evidence="14">2.3.1.-</ecNumber>
    </recommendedName>
    <alternativeName>
        <fullName evidence="14">18S rRNA cytosine acetyltransferase</fullName>
    </alternativeName>
</protein>
<evidence type="ECO:0000256" key="1">
    <source>
        <dbReference type="ARBA" id="ARBA00004604"/>
    </source>
</evidence>
<dbReference type="Gene3D" id="2.40.180.10">
    <property type="entry name" value="Catalase core domain"/>
    <property type="match status" value="1"/>
</dbReference>
<dbReference type="GO" id="GO:0005524">
    <property type="term" value="F:ATP binding"/>
    <property type="evidence" value="ECO:0007669"/>
    <property type="project" value="UniProtKB-UniRule"/>
</dbReference>
<dbReference type="Gene3D" id="3.40.50.11040">
    <property type="match status" value="1"/>
</dbReference>
<dbReference type="GO" id="GO:1990883">
    <property type="term" value="F:18S rRNA cytidine N-acetyltransferase activity"/>
    <property type="evidence" value="ECO:0007669"/>
    <property type="project" value="TreeGrafter"/>
</dbReference>
<dbReference type="GO" id="GO:0004096">
    <property type="term" value="F:catalase activity"/>
    <property type="evidence" value="ECO:0007669"/>
    <property type="project" value="InterPro"/>
</dbReference>
<dbReference type="FunFam" id="3.40.50.300:FF:002218">
    <property type="entry name" value="tRNA(Met) cytidine acetyltransferase TmcA"/>
    <property type="match status" value="1"/>
</dbReference>
<comment type="catalytic activity">
    <reaction evidence="14">
        <text>a cytidine in tRNA + acetyl-CoA + ATP + H2O = an N(4)-acetylcytidine in tRNA + ADP + phosphate + CoA + H(+)</text>
        <dbReference type="Rhea" id="RHEA:53876"/>
        <dbReference type="Rhea" id="RHEA-COMP:13670"/>
        <dbReference type="Rhea" id="RHEA-COMP:13671"/>
        <dbReference type="ChEBI" id="CHEBI:15377"/>
        <dbReference type="ChEBI" id="CHEBI:15378"/>
        <dbReference type="ChEBI" id="CHEBI:30616"/>
        <dbReference type="ChEBI" id="CHEBI:43474"/>
        <dbReference type="ChEBI" id="CHEBI:57287"/>
        <dbReference type="ChEBI" id="CHEBI:57288"/>
        <dbReference type="ChEBI" id="CHEBI:74900"/>
        <dbReference type="ChEBI" id="CHEBI:82748"/>
        <dbReference type="ChEBI" id="CHEBI:456216"/>
    </reaction>
</comment>
<dbReference type="PRINTS" id="PR00744">
    <property type="entry name" value="GLHYDRLASE37"/>
</dbReference>
<dbReference type="InterPro" id="IPR007807">
    <property type="entry name" value="TcmA/NAT10_helicase"/>
</dbReference>
<reference evidence="17 18" key="1">
    <citation type="submission" date="2015-01" db="EMBL/GenBank/DDBJ databases">
        <title>Evolution of Trichinella species and genotypes.</title>
        <authorList>
            <person name="Korhonen P.K."/>
            <person name="Edoardo P."/>
            <person name="Giuseppe L.R."/>
            <person name="Gasser R.B."/>
        </authorList>
    </citation>
    <scope>NUCLEOTIDE SEQUENCE [LARGE SCALE GENOMIC DNA]</scope>
    <source>
        <strain evidence="17">ISS120</strain>
    </source>
</reference>
<gene>
    <name evidence="17" type="primary">NAT10</name>
    <name evidence="17" type="ORF">T03_6252</name>
</gene>
<evidence type="ECO:0000313" key="17">
    <source>
        <dbReference type="EMBL" id="KRY54548.1"/>
    </source>
</evidence>
<feature type="binding site" evidence="14">
    <location>
        <position position="1533"/>
    </location>
    <ligand>
        <name>ATP</name>
        <dbReference type="ChEBI" id="CHEBI:30616"/>
    </ligand>
</feature>
<dbReference type="InterPro" id="IPR011614">
    <property type="entry name" value="Catalase_core"/>
</dbReference>
<dbReference type="PANTHER" id="PTHR10925">
    <property type="entry name" value="N-ACETYLTRANSFERASE 10"/>
    <property type="match status" value="1"/>
</dbReference>
<evidence type="ECO:0000259" key="16">
    <source>
        <dbReference type="SMART" id="SM01060"/>
    </source>
</evidence>
<dbReference type="Pfam" id="PF01204">
    <property type="entry name" value="Trehalase"/>
    <property type="match status" value="1"/>
</dbReference>
<dbReference type="InterPro" id="IPR000182">
    <property type="entry name" value="GNAT_dom"/>
</dbReference>
<dbReference type="EMBL" id="JYDI01000068">
    <property type="protein sequence ID" value="KRY54548.1"/>
    <property type="molecule type" value="Genomic_DNA"/>
</dbReference>
<evidence type="ECO:0000256" key="14">
    <source>
        <dbReference type="HAMAP-Rule" id="MF_03211"/>
    </source>
</evidence>
<keyword evidence="6 14" id="KW-0547">Nucleotide-binding</keyword>
<dbReference type="InterPro" id="IPR032672">
    <property type="entry name" value="TmcA/NAT10/Kre33"/>
</dbReference>
<dbReference type="PROSITE" id="PS51402">
    <property type="entry name" value="CATALASE_3"/>
    <property type="match status" value="1"/>
</dbReference>
<dbReference type="PANTHER" id="PTHR10925:SF5">
    <property type="entry name" value="RNA CYTIDINE ACETYLTRANSFERASE"/>
    <property type="match status" value="1"/>
</dbReference>
<dbReference type="FunFam" id="3.40.50.11040:FF:000002">
    <property type="entry name" value="RNA cytidine acetyltransferase"/>
    <property type="match status" value="1"/>
</dbReference>
<dbReference type="HAMAP" id="MF_03211">
    <property type="entry name" value="RNA_acetyltr_Nat10"/>
    <property type="match status" value="1"/>
</dbReference>
<proteinExistence type="inferred from homology"/>
<dbReference type="OrthoDB" id="10067491at2759"/>
<dbReference type="GO" id="GO:0006979">
    <property type="term" value="P:response to oxidative stress"/>
    <property type="evidence" value="ECO:0007669"/>
    <property type="project" value="InterPro"/>
</dbReference>
<dbReference type="GO" id="GO:0020037">
    <property type="term" value="F:heme binding"/>
    <property type="evidence" value="ECO:0007669"/>
    <property type="project" value="InterPro"/>
</dbReference>
<dbReference type="InterPro" id="IPR033688">
    <property type="entry name" value="NAT10"/>
</dbReference>
<dbReference type="Gene3D" id="3.40.50.300">
    <property type="entry name" value="P-loop containing nucleotide triphosphate hydrolases"/>
    <property type="match status" value="1"/>
</dbReference>
<evidence type="ECO:0000256" key="12">
    <source>
        <dbReference type="ARBA" id="ARBA00052133"/>
    </source>
</evidence>
<dbReference type="InterPro" id="IPR027992">
    <property type="entry name" value="tRNA_bind_dom"/>
</dbReference>
<dbReference type="PROSITE" id="PS00927">
    <property type="entry name" value="TREHALASE_1"/>
    <property type="match status" value="1"/>
</dbReference>
<dbReference type="STRING" id="45882.A0A0V1CZB4"/>
<dbReference type="SUPFAM" id="SSF48208">
    <property type="entry name" value="Six-hairpin glycosidases"/>
    <property type="match status" value="1"/>
</dbReference>
<evidence type="ECO:0000256" key="6">
    <source>
        <dbReference type="ARBA" id="ARBA00022741"/>
    </source>
</evidence>
<comment type="function">
    <text evidence="14">RNA cytidine acetyltransferase with specificity toward both 18S rRNA and tRNAs. Catalyzes the formation of N(4)-acetylcytidine (ac4C) in 18S rRNA. Required for early nucleolar cleavages of precursor rRNA at sites A0, A1 and A2 during 18S rRNA synthesis. Catalyzes the formation of ac4C in serine and leucine tRNAs. Requires a tRNA-binding adapter protein for full tRNA acetyltransferase activity but not for 18S rRNA acetylation.</text>
</comment>
<evidence type="ECO:0000256" key="5">
    <source>
        <dbReference type="ARBA" id="ARBA00022694"/>
    </source>
</evidence>
<feature type="binding site" evidence="14">
    <location>
        <begin position="1677"/>
        <end position="1679"/>
    </location>
    <ligand>
        <name>acetyl-CoA</name>
        <dbReference type="ChEBI" id="CHEBI:57288"/>
    </ligand>
</feature>
<dbReference type="InterPro" id="IPR012341">
    <property type="entry name" value="6hp_glycosidase-like_sf"/>
</dbReference>
<comment type="similarity">
    <text evidence="14">Belongs to the RNA cytidine acetyltransferase family. NAT10 subfamily.</text>
</comment>
<dbReference type="Pfam" id="PF13718">
    <property type="entry name" value="GNAT_acetyltr_2"/>
    <property type="match status" value="1"/>
</dbReference>
<dbReference type="EC" id="2.3.1.-" evidence="14"/>
<dbReference type="GO" id="GO:0000049">
    <property type="term" value="F:tRNA binding"/>
    <property type="evidence" value="ECO:0007669"/>
    <property type="project" value="TreeGrafter"/>
</dbReference>
<dbReference type="Pfam" id="PF08351">
    <property type="entry name" value="TmcA_N"/>
    <property type="match status" value="1"/>
</dbReference>
<accession>A0A0V1CZB4</accession>
<dbReference type="PROSITE" id="PS00928">
    <property type="entry name" value="TREHALASE_2"/>
    <property type="match status" value="1"/>
</dbReference>
<feature type="binding site" evidence="14">
    <location>
        <begin position="1347"/>
        <end position="1356"/>
    </location>
    <ligand>
        <name>ATP</name>
        <dbReference type="ChEBI" id="CHEBI:30616"/>
    </ligand>
</feature>
<comment type="subcellular location">
    <subcellularLocation>
        <location evidence="1 14">Nucleus</location>
        <location evidence="1 14">Nucleolus</location>
    </subcellularLocation>
</comment>